<proteinExistence type="predicted"/>
<dbReference type="SUPFAM" id="SSF51126">
    <property type="entry name" value="Pectin lyase-like"/>
    <property type="match status" value="1"/>
</dbReference>
<keyword evidence="3" id="KW-1185">Reference proteome</keyword>
<keyword evidence="1" id="KW-0732">Signal</keyword>
<sequence length="415" mass="44570">MPRLFLAALFASALSLHATEYYVDPAVGDDHANGLAAKPEGANGPMKTIARAIKAAKPGDTVNLAKANYKESAIFHNRAGEAGKPITLDGHGAMLDGADALNPDDWKEVSPGLFHNDNLLRLDDAVIQRWFFLWDGKMNHMGRTSKGLRPDFKKPADLQPGEWSFIKDPAQNGPNGQIHGAFFVKLPPGQKLADAHIAAPIRSAGVAISGDNSWITIRNINATHVYNDGYNIHGKCRDVLFEHIGAFECGDDGISAHDDCQYKVDGLVSIGNSTGIADTGDSITEYDHVYIDGILGVDLLFFGANRHAIHNGVVLSHAHTVASVYTAEPNTGKLSLTLDNVFIRRDVAPAEARVGKDATLDLQHVTMLGFHLLAVDDGKIIAQDTVFGLAPEKNGLWGAARGAKAGELLKELTPR</sequence>
<name>B4D5P0_9BACT</name>
<evidence type="ECO:0000256" key="1">
    <source>
        <dbReference type="SAM" id="SignalP"/>
    </source>
</evidence>
<evidence type="ECO:0000313" key="2">
    <source>
        <dbReference type="EMBL" id="EDY18093.1"/>
    </source>
</evidence>
<feature type="chain" id="PRO_5002802832" evidence="1">
    <location>
        <begin position="19"/>
        <end position="415"/>
    </location>
</feature>
<dbReference type="STRING" id="497964.CfE428DRAFT_4229"/>
<dbReference type="InterPro" id="IPR011050">
    <property type="entry name" value="Pectin_lyase_fold/virulence"/>
</dbReference>
<evidence type="ECO:0000313" key="3">
    <source>
        <dbReference type="Proteomes" id="UP000005824"/>
    </source>
</evidence>
<organism evidence="2 3">
    <name type="scientific">Chthoniobacter flavus Ellin428</name>
    <dbReference type="NCBI Taxonomy" id="497964"/>
    <lineage>
        <taxon>Bacteria</taxon>
        <taxon>Pseudomonadati</taxon>
        <taxon>Verrucomicrobiota</taxon>
        <taxon>Spartobacteria</taxon>
        <taxon>Chthoniobacterales</taxon>
        <taxon>Chthoniobacteraceae</taxon>
        <taxon>Chthoniobacter</taxon>
    </lineage>
</organism>
<dbReference type="eggNOG" id="ENOG502ZBDC">
    <property type="taxonomic scope" value="Bacteria"/>
</dbReference>
<feature type="signal peptide" evidence="1">
    <location>
        <begin position="1"/>
        <end position="18"/>
    </location>
</feature>
<dbReference type="EMBL" id="ABVL01000014">
    <property type="protein sequence ID" value="EDY18093.1"/>
    <property type="molecule type" value="Genomic_DNA"/>
</dbReference>
<dbReference type="Gene3D" id="2.160.20.10">
    <property type="entry name" value="Single-stranded right-handed beta-helix, Pectin lyase-like"/>
    <property type="match status" value="1"/>
</dbReference>
<comment type="caution">
    <text evidence="2">The sequence shown here is derived from an EMBL/GenBank/DDBJ whole genome shotgun (WGS) entry which is preliminary data.</text>
</comment>
<dbReference type="RefSeq" id="WP_006981553.1">
    <property type="nucleotide sequence ID" value="NZ_ABVL01000014.1"/>
</dbReference>
<protein>
    <submittedName>
        <fullName evidence="2">Uncharacterized protein</fullName>
    </submittedName>
</protein>
<dbReference type="InterPro" id="IPR012334">
    <property type="entry name" value="Pectin_lyas_fold"/>
</dbReference>
<dbReference type="AlphaFoldDB" id="B4D5P0"/>
<dbReference type="Proteomes" id="UP000005824">
    <property type="component" value="Unassembled WGS sequence"/>
</dbReference>
<accession>B4D5P0</accession>
<gene>
    <name evidence="2" type="ORF">CfE428DRAFT_4229</name>
</gene>
<reference evidence="2 3" key="1">
    <citation type="journal article" date="2011" name="J. Bacteriol.">
        <title>Genome sequence of Chthoniobacter flavus Ellin428, an aerobic heterotrophic soil bacterium.</title>
        <authorList>
            <person name="Kant R."/>
            <person name="van Passel M.W."/>
            <person name="Palva A."/>
            <person name="Lucas S."/>
            <person name="Lapidus A."/>
            <person name="Glavina Del Rio T."/>
            <person name="Dalin E."/>
            <person name="Tice H."/>
            <person name="Bruce D."/>
            <person name="Goodwin L."/>
            <person name="Pitluck S."/>
            <person name="Larimer F.W."/>
            <person name="Land M.L."/>
            <person name="Hauser L."/>
            <person name="Sangwan P."/>
            <person name="de Vos W.M."/>
            <person name="Janssen P.H."/>
            <person name="Smidt H."/>
        </authorList>
    </citation>
    <scope>NUCLEOTIDE SEQUENCE [LARGE SCALE GENOMIC DNA]</scope>
    <source>
        <strain evidence="2 3">Ellin428</strain>
    </source>
</reference>
<dbReference type="InParanoid" id="B4D5P0"/>